<dbReference type="Proteomes" id="UP000789920">
    <property type="component" value="Unassembled WGS sequence"/>
</dbReference>
<dbReference type="EMBL" id="CAJVQC010127550">
    <property type="protein sequence ID" value="CAG8840719.1"/>
    <property type="molecule type" value="Genomic_DNA"/>
</dbReference>
<comment type="caution">
    <text evidence="1">The sequence shown here is derived from an EMBL/GenBank/DDBJ whole genome shotgun (WGS) entry which is preliminary data.</text>
</comment>
<feature type="non-terminal residue" evidence="1">
    <location>
        <position position="1"/>
    </location>
</feature>
<accession>A0ACA9SLQ5</accession>
<organism evidence="1 2">
    <name type="scientific">Racocetra persica</name>
    <dbReference type="NCBI Taxonomy" id="160502"/>
    <lineage>
        <taxon>Eukaryota</taxon>
        <taxon>Fungi</taxon>
        <taxon>Fungi incertae sedis</taxon>
        <taxon>Mucoromycota</taxon>
        <taxon>Glomeromycotina</taxon>
        <taxon>Glomeromycetes</taxon>
        <taxon>Diversisporales</taxon>
        <taxon>Gigasporaceae</taxon>
        <taxon>Racocetra</taxon>
    </lineage>
</organism>
<sequence>VNAVALPESIDPEDVSVTVKAFMAADLPIELIELLEKLILDNTAFSDNRTLQNLLILTAIKADKSKVMDYINKLSNFDAPDVAEIAVKNGLYEEAFTIYKKHDENTSAINVLIEHIGSIDRASEFAESCNNSEVWSRLAKAQIEGLRIKDSIDSYIRADDPSNFNE</sequence>
<protein>
    <submittedName>
        <fullName evidence="1">19744_t:CDS:1</fullName>
    </submittedName>
</protein>
<evidence type="ECO:0000313" key="2">
    <source>
        <dbReference type="Proteomes" id="UP000789920"/>
    </source>
</evidence>
<evidence type="ECO:0000313" key="1">
    <source>
        <dbReference type="EMBL" id="CAG8840719.1"/>
    </source>
</evidence>
<name>A0ACA9SLQ5_9GLOM</name>
<proteinExistence type="predicted"/>
<keyword evidence="2" id="KW-1185">Reference proteome</keyword>
<reference evidence="1" key="1">
    <citation type="submission" date="2021-06" db="EMBL/GenBank/DDBJ databases">
        <authorList>
            <person name="Kallberg Y."/>
            <person name="Tangrot J."/>
            <person name="Rosling A."/>
        </authorList>
    </citation>
    <scope>NUCLEOTIDE SEQUENCE</scope>
    <source>
        <strain evidence="1">MA461A</strain>
    </source>
</reference>
<feature type="non-terminal residue" evidence="1">
    <location>
        <position position="166"/>
    </location>
</feature>
<gene>
    <name evidence="1" type="ORF">RPERSI_LOCUS31544</name>
</gene>